<dbReference type="GO" id="GO:0003677">
    <property type="term" value="F:DNA binding"/>
    <property type="evidence" value="ECO:0007669"/>
    <property type="project" value="InterPro"/>
</dbReference>
<dbReference type="PATRIC" id="fig|1132509.6.peg.2958"/>
<dbReference type="SMART" id="SM01321">
    <property type="entry name" value="Y1_Tnp"/>
    <property type="match status" value="1"/>
</dbReference>
<keyword evidence="3" id="KW-1185">Reference proteome</keyword>
<dbReference type="NCBIfam" id="NF033573">
    <property type="entry name" value="transpos_IS200"/>
    <property type="match status" value="1"/>
</dbReference>
<dbReference type="Gene3D" id="3.30.70.1290">
    <property type="entry name" value="Transposase IS200-like"/>
    <property type="match status" value="1"/>
</dbReference>
<dbReference type="eggNOG" id="arCOG02759">
    <property type="taxonomic scope" value="Archaea"/>
</dbReference>
<dbReference type="RefSeq" id="WP_007694477.1">
    <property type="nucleotide sequence ID" value="NZ_AJRK01000407.1"/>
</dbReference>
<dbReference type="InterPro" id="IPR036515">
    <property type="entry name" value="Transposase_17_sf"/>
</dbReference>
<name>M0LUW8_9EURY</name>
<dbReference type="GO" id="GO:0006313">
    <property type="term" value="P:DNA transposition"/>
    <property type="evidence" value="ECO:0007669"/>
    <property type="project" value="InterPro"/>
</dbReference>
<evidence type="ECO:0000313" key="3">
    <source>
        <dbReference type="Proteomes" id="UP000011566"/>
    </source>
</evidence>
<organism evidence="2 3">
    <name type="scientific">Halococcus hamelinensis 100A6</name>
    <dbReference type="NCBI Taxonomy" id="1132509"/>
    <lineage>
        <taxon>Archaea</taxon>
        <taxon>Methanobacteriati</taxon>
        <taxon>Methanobacteriota</taxon>
        <taxon>Stenosarchaea group</taxon>
        <taxon>Halobacteria</taxon>
        <taxon>Halobacteriales</taxon>
        <taxon>Halococcaceae</taxon>
        <taxon>Halococcus</taxon>
    </lineage>
</organism>
<dbReference type="EMBL" id="AOMB01000035">
    <property type="protein sequence ID" value="EMA37256.1"/>
    <property type="molecule type" value="Genomic_DNA"/>
</dbReference>
<evidence type="ECO:0000259" key="1">
    <source>
        <dbReference type="SMART" id="SM01321"/>
    </source>
</evidence>
<dbReference type="OrthoDB" id="92826at2157"/>
<gene>
    <name evidence="2" type="ORF">C447_12832</name>
</gene>
<dbReference type="PANTHER" id="PTHR33360:SF4">
    <property type="entry name" value="TRANSPOSASE IS200-LIKE PROTEIN"/>
    <property type="match status" value="1"/>
</dbReference>
<proteinExistence type="predicted"/>
<protein>
    <submittedName>
        <fullName evidence="2">Transposase</fullName>
    </submittedName>
</protein>
<dbReference type="PANTHER" id="PTHR33360">
    <property type="entry name" value="TRANSPOSASE FOR INSERTION SEQUENCE ELEMENT IS200"/>
    <property type="match status" value="1"/>
</dbReference>
<feature type="domain" description="Transposase IS200-like" evidence="1">
    <location>
        <begin position="12"/>
        <end position="130"/>
    </location>
</feature>
<dbReference type="AlphaFoldDB" id="M0LUW8"/>
<dbReference type="GO" id="GO:0004803">
    <property type="term" value="F:transposase activity"/>
    <property type="evidence" value="ECO:0007669"/>
    <property type="project" value="InterPro"/>
</dbReference>
<evidence type="ECO:0000313" key="2">
    <source>
        <dbReference type="EMBL" id="EMA37256.1"/>
    </source>
</evidence>
<sequence>MEYDLDSGAHSVYALHYHLILVTKYRQNTFTPGRSDFMRRVVEGFAENYGVEIKNFEGDRDHVHMLFKAKPTTDLVRFVNTLKGPSARRIKNEFDLDRELWGDSFWTDSYCLLSTGQVSLDALKQYVEDQRG</sequence>
<comment type="caution">
    <text evidence="2">The sequence shown here is derived from an EMBL/GenBank/DDBJ whole genome shotgun (WGS) entry which is preliminary data.</text>
</comment>
<dbReference type="Pfam" id="PF01797">
    <property type="entry name" value="Y1_Tnp"/>
    <property type="match status" value="1"/>
</dbReference>
<dbReference type="Proteomes" id="UP000011566">
    <property type="component" value="Unassembled WGS sequence"/>
</dbReference>
<dbReference type="SUPFAM" id="SSF143422">
    <property type="entry name" value="Transposase IS200-like"/>
    <property type="match status" value="1"/>
</dbReference>
<reference evidence="2 3" key="1">
    <citation type="journal article" date="2014" name="PLoS Genet.">
        <title>Phylogenetically driven sequencing of extremely halophilic archaea reveals strategies for static and dynamic osmo-response.</title>
        <authorList>
            <person name="Becker E.A."/>
            <person name="Seitzer P.M."/>
            <person name="Tritt A."/>
            <person name="Larsen D."/>
            <person name="Krusor M."/>
            <person name="Yao A.I."/>
            <person name="Wu D."/>
            <person name="Madern D."/>
            <person name="Eisen J.A."/>
            <person name="Darling A.E."/>
            <person name="Facciotti M.T."/>
        </authorList>
    </citation>
    <scope>NUCLEOTIDE SEQUENCE [LARGE SCALE GENOMIC DNA]</scope>
    <source>
        <strain evidence="2 3">100A6</strain>
    </source>
</reference>
<dbReference type="InterPro" id="IPR002686">
    <property type="entry name" value="Transposase_17"/>
</dbReference>
<accession>M0LUW8</accession>